<feature type="domain" description="14-3-3" evidence="4">
    <location>
        <begin position="293"/>
        <end position="373"/>
    </location>
</feature>
<dbReference type="InterPro" id="IPR000061">
    <property type="entry name" value="Surp"/>
</dbReference>
<dbReference type="Pfam" id="PF01805">
    <property type="entry name" value="Surp"/>
    <property type="match status" value="1"/>
</dbReference>
<evidence type="ECO:0000256" key="3">
    <source>
        <dbReference type="SAM" id="MobiDB-lite"/>
    </source>
</evidence>
<keyword evidence="2" id="KW-0175">Coiled coil</keyword>
<dbReference type="Gene3D" id="1.20.190.20">
    <property type="entry name" value="14-3-3 domain"/>
    <property type="match status" value="1"/>
</dbReference>
<feature type="domain" description="SURP motif" evidence="5">
    <location>
        <begin position="743"/>
        <end position="785"/>
    </location>
</feature>
<feature type="coiled-coil region" evidence="2">
    <location>
        <begin position="267"/>
        <end position="294"/>
    </location>
</feature>
<dbReference type="Proteomes" id="UP001497525">
    <property type="component" value="Unassembled WGS sequence"/>
</dbReference>
<dbReference type="InterPro" id="IPR051485">
    <property type="entry name" value="SR-CTD_assoc_factor"/>
</dbReference>
<proteinExistence type="inferred from homology"/>
<dbReference type="Pfam" id="PF00244">
    <property type="entry name" value="14-3-3"/>
    <property type="match status" value="1"/>
</dbReference>
<dbReference type="GO" id="GO:0005634">
    <property type="term" value="C:nucleus"/>
    <property type="evidence" value="ECO:0007669"/>
    <property type="project" value="TreeGrafter"/>
</dbReference>
<dbReference type="InterPro" id="IPR036815">
    <property type="entry name" value="14-3-3_dom_sf"/>
</dbReference>
<reference evidence="6" key="1">
    <citation type="submission" date="2024-06" db="EMBL/GenBank/DDBJ databases">
        <authorList>
            <person name="Liu X."/>
            <person name="Lenzi L."/>
            <person name="Haldenby T S."/>
            <person name="Uol C."/>
        </authorList>
    </citation>
    <scope>NUCLEOTIDE SEQUENCE</scope>
</reference>
<evidence type="ECO:0000259" key="4">
    <source>
        <dbReference type="Pfam" id="PF00244"/>
    </source>
</evidence>
<gene>
    <name evidence="6" type="ORF">CDAUBV1_LOCUS17029</name>
</gene>
<dbReference type="InterPro" id="IPR023410">
    <property type="entry name" value="14-3-3_domain"/>
</dbReference>
<evidence type="ECO:0000259" key="5">
    <source>
        <dbReference type="Pfam" id="PF01805"/>
    </source>
</evidence>
<dbReference type="GO" id="GO:0003723">
    <property type="term" value="F:RNA binding"/>
    <property type="evidence" value="ECO:0007669"/>
    <property type="project" value="InterPro"/>
</dbReference>
<dbReference type="InterPro" id="IPR035967">
    <property type="entry name" value="SWAP/Surp_sf"/>
</dbReference>
<dbReference type="Gene3D" id="1.10.10.790">
    <property type="entry name" value="Surp module"/>
    <property type="match status" value="1"/>
</dbReference>
<evidence type="ECO:0000313" key="7">
    <source>
        <dbReference type="Proteomes" id="UP001497525"/>
    </source>
</evidence>
<name>A0AAV2TWA2_CALDB</name>
<dbReference type="SUPFAM" id="SSF48445">
    <property type="entry name" value="14-3-3 protein"/>
    <property type="match status" value="1"/>
</dbReference>
<comment type="similarity">
    <text evidence="1">Belongs to the 14-3-3 family.</text>
</comment>
<dbReference type="GO" id="GO:0006396">
    <property type="term" value="P:RNA processing"/>
    <property type="evidence" value="ECO:0007669"/>
    <property type="project" value="InterPro"/>
</dbReference>
<sequence>MVNDQRCAELSPIEHTVIKAGYELLNKRYRRNHRELEQEVSKFKEPFDKLESVSGIAEAIEMLDKVDSVVRGCKRKADYVYAEESRILQNCKRRIDHINQVWLLEKRPALPLGGADASNDEAASPDSDPNVAQSELQEQYTYLTRFQRHLADYLFSIGQPNAALQLAREKPELNDLCLTDVYKEAVTIESALCRGDTGPAHSWLQEAYYKLKKNESAVAVAVSEDLGHIDGKSPIPSCSLDRHGNLAYNSNVRDKIARLKLAEMEEEALYEIKRLELERRVSKAKREFEVLLVRLAKQSERCGAAVNVMNEIPQPPKEIPVVERNLPSVAYKNAIGAMGSSLQTLSSMKQNNKEEDSAAQRALNMLEKNVEEEHKIKGEDEQTKQVFREPFTTLEEAAKLRTLVEGRVFSTKSCGTSVDAPSVCHFYKLVSKSNEKSPRSESTKAVPKVLTGEPEKPLVGKGRRRGQDNLKLRQFKEEPELIGRQRGQRHVRRQGRSSISIGYFRVNLCNVGGMRLDYRNFSALNQHNSAVENSSSSGFYGRCEMRNRQDDCPYDFDNNRTTKNSFLENLNLKMTEQQLCKGFKRLGLLDNVKYTWQRTDEEHPWSRNRRLVAIMNRQNGKRALDNIRGKELFGFERKWGWDKSVPIPTYPNCVPRTLFKLAEPLTHGGPPFNAQPRKWLKSALRAIKERAEIVADGTKSLVLPRPNRKPPDNNEVTSKEPKEVLKEAAVKVVIPSDRFTPALIQRMIEFVVIKEPQCESAIMHQDQNNTQLRFLFDYQSSERTYCWWTLWFTLDGDNVGSWWAEEFRVLKGGVPKFVIEQNGYNISRVTSRLLEQEAVAIQVECMRIHIQRLQRILDVVASLKLIVSVSIRCCRIWSPPDDRVVMWCLEHADLAVDISGCVIKYLSLTQQQDAAEDKEKSATVVLAGGTEFTVAEIENSDSPHGSLVTKPVTRLSPVPVILYNALAKILNASYARKRHEEHLPGLFELRQLEYEDVEGKLKAERLKRKTVVCFKTLEAWAVYRNDCLIKLQNMIPVLVTEVDDETKLTGEPPASNVVQASVTDDPNVRNLAINGANVEGPGVQQLVPYDGDLLCVDGRVISGEETTAMITTPAEAGRSPLIPNHLQLLNCSAWKYS</sequence>
<dbReference type="PANTHER" id="PTHR23140:SF4">
    <property type="entry name" value="PROTEIN CBR-NRD-1"/>
    <property type="match status" value="1"/>
</dbReference>
<dbReference type="EMBL" id="CAXLJL010000933">
    <property type="protein sequence ID" value="CAL5141704.1"/>
    <property type="molecule type" value="Genomic_DNA"/>
</dbReference>
<dbReference type="PANTHER" id="PTHR23140">
    <property type="entry name" value="RNA PROCESSING PROTEIN LD23810P"/>
    <property type="match status" value="1"/>
</dbReference>
<organism evidence="6 7">
    <name type="scientific">Calicophoron daubneyi</name>
    <name type="common">Rumen fluke</name>
    <name type="synonym">Paramphistomum daubneyi</name>
    <dbReference type="NCBI Taxonomy" id="300641"/>
    <lineage>
        <taxon>Eukaryota</taxon>
        <taxon>Metazoa</taxon>
        <taxon>Spiralia</taxon>
        <taxon>Lophotrochozoa</taxon>
        <taxon>Platyhelminthes</taxon>
        <taxon>Trematoda</taxon>
        <taxon>Digenea</taxon>
        <taxon>Plagiorchiida</taxon>
        <taxon>Pronocephalata</taxon>
        <taxon>Paramphistomoidea</taxon>
        <taxon>Paramphistomidae</taxon>
        <taxon>Calicophoron</taxon>
    </lineage>
</organism>
<comment type="caution">
    <text evidence="6">The sequence shown here is derived from an EMBL/GenBank/DDBJ whole genome shotgun (WGS) entry which is preliminary data.</text>
</comment>
<dbReference type="AlphaFoldDB" id="A0AAV2TWA2"/>
<dbReference type="SUPFAM" id="SSF109905">
    <property type="entry name" value="Surp module (SWAP domain)"/>
    <property type="match status" value="1"/>
</dbReference>
<protein>
    <submittedName>
        <fullName evidence="6">Uncharacterized protein</fullName>
    </submittedName>
</protein>
<evidence type="ECO:0000256" key="2">
    <source>
        <dbReference type="SAM" id="Coils"/>
    </source>
</evidence>
<accession>A0AAV2TWA2</accession>
<evidence type="ECO:0000313" key="6">
    <source>
        <dbReference type="EMBL" id="CAL5141704.1"/>
    </source>
</evidence>
<feature type="region of interest" description="Disordered" evidence="3">
    <location>
        <begin position="434"/>
        <end position="465"/>
    </location>
</feature>
<evidence type="ECO:0000256" key="1">
    <source>
        <dbReference type="ARBA" id="ARBA00006141"/>
    </source>
</evidence>